<feature type="transmembrane region" description="Helical" evidence="1">
    <location>
        <begin position="126"/>
        <end position="143"/>
    </location>
</feature>
<proteinExistence type="predicted"/>
<protein>
    <submittedName>
        <fullName evidence="2">Prophage protein</fullName>
    </submittedName>
</protein>
<evidence type="ECO:0000313" key="2">
    <source>
        <dbReference type="EMBL" id="EMG24565.1"/>
    </source>
</evidence>
<keyword evidence="3" id="KW-1185">Reference proteome</keyword>
<keyword evidence="1" id="KW-1133">Transmembrane helix</keyword>
<evidence type="ECO:0000313" key="3">
    <source>
        <dbReference type="Proteomes" id="UP000011769"/>
    </source>
</evidence>
<sequence>MKVGMRTPSLKKSFKARTTGKVKKQMKKSVNPLYGKKGMGLVDNPKKAVYNKVYNKTTVDGLKPLKVSSSKKTNKANDNFGQVLPLFEPKVTEDIIVHKKKFWTIVSYFFAGLFVVEALQSLFNKNFVGFIIGLGFALLIYKLRQNVPEQKQKTITRFKTEEELSSEKLNLMNDKISFDHSLEMYNQGVNLMQSTLNPDTFVANYKLAVDSLTKVVDITEKYKDRFHVEGDNLETALQRIISEKAYIEEEFIQRYYFNNVKKANELKTETGKANNLAKGKEKIMQHEELLNQKSVDLINTLYK</sequence>
<keyword evidence="1" id="KW-0472">Membrane</keyword>
<keyword evidence="1" id="KW-0812">Transmembrane</keyword>
<dbReference type="Proteomes" id="UP000011769">
    <property type="component" value="Unassembled WGS sequence"/>
</dbReference>
<dbReference type="RefSeq" id="WP_003108896.1">
    <property type="nucleotide sequence ID" value="NZ_ALYM01000009.1"/>
</dbReference>
<name>A0ABN0IP24_9STRE</name>
<gene>
    <name evidence="2" type="ORF">SPJ1_2086</name>
</gene>
<evidence type="ECO:0000256" key="1">
    <source>
        <dbReference type="SAM" id="Phobius"/>
    </source>
</evidence>
<reference evidence="2 3" key="1">
    <citation type="journal article" date="2013" name="PLoS ONE">
        <title>Comparative Genomic Characterization of Three Streptococcus parauberis Strains in Fish Pathogen, as Assessed by Wide-Genome Analyses.</title>
        <authorList>
            <person name="Nho S.W."/>
            <person name="Hikima J."/>
            <person name="Park S.B."/>
            <person name="Jang H.B."/>
            <person name="Cha I.S."/>
            <person name="Yasuike M."/>
            <person name="Nakamura Y."/>
            <person name="Fujiwara A."/>
            <person name="Sano M."/>
            <person name="Kanai K."/>
            <person name="Kondo H."/>
            <person name="Hirono I."/>
            <person name="Takeyama H."/>
            <person name="Aoki T."/>
            <person name="Jung T.S."/>
        </authorList>
    </citation>
    <scope>NUCLEOTIDE SEQUENCE [LARGE SCALE GENOMIC DNA]</scope>
    <source>
        <strain evidence="2 3">KRS-02083</strain>
    </source>
</reference>
<feature type="transmembrane region" description="Helical" evidence="1">
    <location>
        <begin position="102"/>
        <end position="120"/>
    </location>
</feature>
<accession>A0ABN0IP24</accession>
<dbReference type="EMBL" id="ALYM01000009">
    <property type="protein sequence ID" value="EMG24565.1"/>
    <property type="molecule type" value="Genomic_DNA"/>
</dbReference>
<comment type="caution">
    <text evidence="2">The sequence shown here is derived from an EMBL/GenBank/DDBJ whole genome shotgun (WGS) entry which is preliminary data.</text>
</comment>
<organism evidence="2 3">
    <name type="scientific">Streptococcus parauberis KRS-02083</name>
    <dbReference type="NCBI Taxonomy" id="1207545"/>
    <lineage>
        <taxon>Bacteria</taxon>
        <taxon>Bacillati</taxon>
        <taxon>Bacillota</taxon>
        <taxon>Bacilli</taxon>
        <taxon>Lactobacillales</taxon>
        <taxon>Streptococcaceae</taxon>
        <taxon>Streptococcus</taxon>
    </lineage>
</organism>